<dbReference type="GeneID" id="48592219"/>
<dbReference type="PANTHER" id="PTHR12428:SF65">
    <property type="entry name" value="CYTOCHROME C OXIDASE ASSEMBLY PROTEIN COX18, MITOCHONDRIAL"/>
    <property type="match status" value="1"/>
</dbReference>
<reference evidence="18" key="1">
    <citation type="submission" date="2017-06" db="EMBL/GenBank/DDBJ databases">
        <title>FDA dAtabase for Regulatory Grade micrObial Sequences (FDA-ARGOS): Supporting development and validation of Infectious Disease Dx tests.</title>
        <authorList>
            <person name="Goldberg B."/>
            <person name="Campos J."/>
            <person name="Tallon L."/>
            <person name="Sadzewicz L."/>
            <person name="Sengamalay N."/>
            <person name="Ott S."/>
            <person name="Godinez A."/>
            <person name="Nagaraj S."/>
            <person name="Vavikolanu K."/>
            <person name="Nadendla S."/>
            <person name="George J."/>
            <person name="Geyer C."/>
            <person name="Sichtig H."/>
        </authorList>
    </citation>
    <scope>NUCLEOTIDE SEQUENCE [LARGE SCALE GENOMIC DNA]</scope>
    <source>
        <strain evidence="18">FDAARGOS_285</strain>
    </source>
</reference>
<evidence type="ECO:0000313" key="18">
    <source>
        <dbReference type="Proteomes" id="UP000197058"/>
    </source>
</evidence>
<keyword evidence="3 12" id="KW-1003">Cell membrane</keyword>
<dbReference type="CDD" id="cd20070">
    <property type="entry name" value="5TM_YidC_Alb3"/>
    <property type="match status" value="1"/>
</dbReference>
<proteinExistence type="inferred from homology"/>
<feature type="compositionally biased region" description="Basic and acidic residues" evidence="14">
    <location>
        <begin position="266"/>
        <end position="278"/>
    </location>
</feature>
<feature type="transmembrane region" description="Helical" evidence="12">
    <location>
        <begin position="208"/>
        <end position="225"/>
    </location>
</feature>
<keyword evidence="11 12" id="KW-0449">Lipoprotein</keyword>
<feature type="transmembrane region" description="Helical" evidence="12">
    <location>
        <begin position="175"/>
        <end position="196"/>
    </location>
</feature>
<dbReference type="NCBIfam" id="TIGR03592">
    <property type="entry name" value="yidC_oxa1_cterm"/>
    <property type="match status" value="1"/>
</dbReference>
<dbReference type="InterPro" id="IPR047196">
    <property type="entry name" value="YidC_ALB_C"/>
</dbReference>
<feature type="region of interest" description="Disordered" evidence="14">
    <location>
        <begin position="266"/>
        <end position="289"/>
    </location>
</feature>
<protein>
    <recommendedName>
        <fullName evidence="12">Membrane protein insertase YidC</fullName>
    </recommendedName>
    <alternativeName>
        <fullName evidence="12">Foldase YidC</fullName>
    </alternativeName>
    <alternativeName>
        <fullName evidence="12">Membrane integrase YidC</fullName>
    </alternativeName>
    <alternativeName>
        <fullName evidence="12">Membrane protein YidC</fullName>
    </alternativeName>
</protein>
<keyword evidence="13" id="KW-0175">Coiled coil</keyword>
<evidence type="ECO:0000256" key="9">
    <source>
        <dbReference type="ARBA" id="ARBA00023139"/>
    </source>
</evidence>
<dbReference type="InterPro" id="IPR023060">
    <property type="entry name" value="YidC/YidC1/YidC2_Firmicutes"/>
</dbReference>
<evidence type="ECO:0000256" key="8">
    <source>
        <dbReference type="ARBA" id="ARBA00023136"/>
    </source>
</evidence>
<keyword evidence="7 12" id="KW-1133">Transmembrane helix</keyword>
<keyword evidence="2 12" id="KW-0813">Transport</keyword>
<dbReference type="EMBL" id="CP022046">
    <property type="protein sequence ID" value="ASE33589.1"/>
    <property type="molecule type" value="Genomic_DNA"/>
</dbReference>
<comment type="similarity">
    <text evidence="12">Belongs to the OXA1/ALB3/YidC family. Type 2 subfamily.</text>
</comment>
<evidence type="ECO:0000256" key="7">
    <source>
        <dbReference type="ARBA" id="ARBA00022989"/>
    </source>
</evidence>
<reference evidence="16" key="2">
    <citation type="submission" date="2017-12" db="EMBL/GenBank/DDBJ databases">
        <title>FDA dAtabase for Regulatory Grade micrObial Sequences (FDA-ARGOS): Supporting development and validation of Infectious Disease Dx tests.</title>
        <authorList>
            <person name="Campos J."/>
            <person name="Goldberg B."/>
            <person name="Tallon L."/>
            <person name="Sadzewicz L."/>
            <person name="Sengamalay N."/>
            <person name="Ott S."/>
            <person name="Godinez A."/>
            <person name="Nagaraj S."/>
            <person name="Vavikolanu K."/>
            <person name="Vyas G."/>
            <person name="Nadendla S."/>
            <person name="Aluvathingal J."/>
            <person name="Geyer C."/>
            <person name="Nandy P."/>
            <person name="Hobson J."/>
            <person name="Sichtig H."/>
        </authorList>
    </citation>
    <scope>NUCLEOTIDE SEQUENCE</scope>
    <source>
        <strain evidence="16">FDAARGOS_285</strain>
    </source>
</reference>
<evidence type="ECO:0000256" key="5">
    <source>
        <dbReference type="ARBA" id="ARBA00022729"/>
    </source>
</evidence>
<feature type="transmembrane region" description="Helical" evidence="12">
    <location>
        <begin position="55"/>
        <end position="75"/>
    </location>
</feature>
<evidence type="ECO:0000256" key="4">
    <source>
        <dbReference type="ARBA" id="ARBA00022692"/>
    </source>
</evidence>
<feature type="coiled-coil region" evidence="13">
    <location>
        <begin position="95"/>
        <end position="124"/>
    </location>
</feature>
<dbReference type="EMBL" id="JANILD010000006">
    <property type="protein sequence ID" value="MCQ9304617.1"/>
    <property type="molecule type" value="Genomic_DNA"/>
</dbReference>
<evidence type="ECO:0000256" key="2">
    <source>
        <dbReference type="ARBA" id="ARBA00022448"/>
    </source>
</evidence>
<feature type="transmembrane region" description="Helical" evidence="12">
    <location>
        <begin position="133"/>
        <end position="155"/>
    </location>
</feature>
<evidence type="ECO:0000256" key="11">
    <source>
        <dbReference type="ARBA" id="ARBA00023288"/>
    </source>
</evidence>
<dbReference type="RefSeq" id="WP_048540893.1">
    <property type="nucleotide sequence ID" value="NZ_CAJVGN010000001.1"/>
</dbReference>
<keyword evidence="6 12" id="KW-0653">Protein transport</keyword>
<evidence type="ECO:0000313" key="16">
    <source>
        <dbReference type="EMBL" id="ASE33589.1"/>
    </source>
</evidence>
<keyword evidence="10 12" id="KW-0143">Chaperone</keyword>
<dbReference type="InterPro" id="IPR001708">
    <property type="entry name" value="YidC/ALB3/OXA1/COX18"/>
</dbReference>
<dbReference type="PROSITE" id="PS51257">
    <property type="entry name" value="PROKAR_LIPOPROTEIN"/>
    <property type="match status" value="1"/>
</dbReference>
<dbReference type="GO" id="GO:0051205">
    <property type="term" value="P:protein insertion into membrane"/>
    <property type="evidence" value="ECO:0007669"/>
    <property type="project" value="TreeGrafter"/>
</dbReference>
<accession>A0AAI8DGN3</accession>
<comment type="function">
    <text evidence="12">Required for the insertion and/or proper folding and/or complex formation of integral membrane proteins into the membrane. Involved in integration of membrane proteins that insert both dependently and independently of the Sec translocase complex, as well as at least some lipoproteins.</text>
</comment>
<dbReference type="GO" id="GO:0032977">
    <property type="term" value="F:membrane insertase activity"/>
    <property type="evidence" value="ECO:0007669"/>
    <property type="project" value="InterPro"/>
</dbReference>
<feature type="compositionally biased region" description="Basic residues" evidence="14">
    <location>
        <begin position="279"/>
        <end position="289"/>
    </location>
</feature>
<dbReference type="AlphaFoldDB" id="A0AAI8DGN3"/>
<dbReference type="GO" id="GO:0005886">
    <property type="term" value="C:plasma membrane"/>
    <property type="evidence" value="ECO:0007669"/>
    <property type="project" value="UniProtKB-SubCell"/>
</dbReference>
<organism evidence="16 18">
    <name type="scientific">Mammaliicoccus sciuri</name>
    <name type="common">Staphylococcus sciuri</name>
    <dbReference type="NCBI Taxonomy" id="1296"/>
    <lineage>
        <taxon>Bacteria</taxon>
        <taxon>Bacillati</taxon>
        <taxon>Bacillota</taxon>
        <taxon>Bacilli</taxon>
        <taxon>Bacillales</taxon>
        <taxon>Staphylococcaceae</taxon>
        <taxon>Mammaliicoccus</taxon>
    </lineage>
</organism>
<dbReference type="PANTHER" id="PTHR12428">
    <property type="entry name" value="OXA1"/>
    <property type="match status" value="1"/>
</dbReference>
<evidence type="ECO:0000256" key="13">
    <source>
        <dbReference type="SAM" id="Coils"/>
    </source>
</evidence>
<dbReference type="KEGG" id="sscu:CEP64_02925"/>
<feature type="domain" description="Membrane insertase YidC/Oxa/ALB C-terminal" evidence="15">
    <location>
        <begin position="55"/>
        <end position="245"/>
    </location>
</feature>
<dbReference type="InterPro" id="IPR028055">
    <property type="entry name" value="YidC/Oxa/ALB_C"/>
</dbReference>
<keyword evidence="5 12" id="KW-0732">Signal</keyword>
<feature type="transmembrane region" description="Helical" evidence="12">
    <location>
        <begin position="231"/>
        <end position="250"/>
    </location>
</feature>
<evidence type="ECO:0000256" key="6">
    <source>
        <dbReference type="ARBA" id="ARBA00022927"/>
    </source>
</evidence>
<comment type="subcellular location">
    <subcellularLocation>
        <location evidence="1 12">Cell membrane</location>
        <topology evidence="1 12">Multi-pass membrane protein</topology>
    </subcellularLocation>
</comment>
<evidence type="ECO:0000256" key="1">
    <source>
        <dbReference type="ARBA" id="ARBA00004651"/>
    </source>
</evidence>
<reference evidence="17" key="3">
    <citation type="submission" date="2022-07" db="EMBL/GenBank/DDBJ databases">
        <title>Bacterial species isolated from the porcine tonsil microbiota.</title>
        <authorList>
            <person name="Oliveira I.M.F."/>
        </authorList>
    </citation>
    <scope>NUCLEOTIDE SEQUENCE</scope>
    <source>
        <strain evidence="17">8QC2O2</strain>
    </source>
</reference>
<dbReference type="HAMAP" id="MF_01811">
    <property type="entry name" value="YidC_type2"/>
    <property type="match status" value="1"/>
</dbReference>
<evidence type="ECO:0000256" key="12">
    <source>
        <dbReference type="HAMAP-Rule" id="MF_01811"/>
    </source>
</evidence>
<evidence type="ECO:0000256" key="14">
    <source>
        <dbReference type="SAM" id="MobiDB-lite"/>
    </source>
</evidence>
<dbReference type="GO" id="GO:0015031">
    <property type="term" value="P:protein transport"/>
    <property type="evidence" value="ECO:0007669"/>
    <property type="project" value="UniProtKB-KW"/>
</dbReference>
<dbReference type="Pfam" id="PF02096">
    <property type="entry name" value="60KD_IMP"/>
    <property type="match status" value="1"/>
</dbReference>
<keyword evidence="8 12" id="KW-0472">Membrane</keyword>
<keyword evidence="4 12" id="KW-0812">Transmembrane</keyword>
<evidence type="ECO:0000256" key="10">
    <source>
        <dbReference type="ARBA" id="ARBA00023186"/>
    </source>
</evidence>
<sequence length="289" mass="33438">MKKKALWPLLFGVMVVLAGCDYSKPENRDGFFYNTFVKPMDSVIHWLGTNLNHDYGLAIIVITLIVRFALFPFMMKTYKNQKLMREKMKLAKPEMEAIQEKVKRARTQEEKMAANQEMMALYKKHGINPMNMGCLPIVIQMPIVMGLFYVLKYPTEGGITEYPNFLWFNLTEPDLIITIIAGIIYALQAFVSMKYANVPDEQKNMMRMMMFISPIMIIWMSYISASALGLYWAVGGAFLVVQTWLGNVFYNNKVEEEMKPIIEAHEKNQQEANKEKKPAKLVSNKKKKK</sequence>
<keyword evidence="9" id="KW-0564">Palmitate</keyword>
<dbReference type="Proteomes" id="UP001204068">
    <property type="component" value="Unassembled WGS sequence"/>
</dbReference>
<evidence type="ECO:0000313" key="17">
    <source>
        <dbReference type="EMBL" id="MCQ9304617.1"/>
    </source>
</evidence>
<dbReference type="Proteomes" id="UP000197058">
    <property type="component" value="Chromosome"/>
</dbReference>
<evidence type="ECO:0000259" key="15">
    <source>
        <dbReference type="Pfam" id="PF02096"/>
    </source>
</evidence>
<name>A0AAI8DGN3_MAMSC</name>
<gene>
    <name evidence="12 17" type="primary">yidC</name>
    <name evidence="16" type="ORF">CEP64_02925</name>
    <name evidence="17" type="ORF">NQ032_13490</name>
</gene>
<evidence type="ECO:0000256" key="3">
    <source>
        <dbReference type="ARBA" id="ARBA00022475"/>
    </source>
</evidence>